<organism evidence="1">
    <name type="scientific">Rhizophora mucronata</name>
    <name type="common">Asiatic mangrove</name>
    <dbReference type="NCBI Taxonomy" id="61149"/>
    <lineage>
        <taxon>Eukaryota</taxon>
        <taxon>Viridiplantae</taxon>
        <taxon>Streptophyta</taxon>
        <taxon>Embryophyta</taxon>
        <taxon>Tracheophyta</taxon>
        <taxon>Spermatophyta</taxon>
        <taxon>Magnoliopsida</taxon>
        <taxon>eudicotyledons</taxon>
        <taxon>Gunneridae</taxon>
        <taxon>Pentapetalae</taxon>
        <taxon>rosids</taxon>
        <taxon>fabids</taxon>
        <taxon>Malpighiales</taxon>
        <taxon>Rhizophoraceae</taxon>
        <taxon>Rhizophora</taxon>
    </lineage>
</organism>
<sequence length="58" mass="6613">MEFACCTIFAFPSLHIKRTRGFGRPLWQGRSINVFQGTQSTFWMIELALESILASLGF</sequence>
<proteinExistence type="predicted"/>
<reference evidence="1" key="1">
    <citation type="submission" date="2018-02" db="EMBL/GenBank/DDBJ databases">
        <title>Rhizophora mucronata_Transcriptome.</title>
        <authorList>
            <person name="Meera S.P."/>
            <person name="Sreeshan A."/>
            <person name="Augustine A."/>
        </authorList>
    </citation>
    <scope>NUCLEOTIDE SEQUENCE</scope>
    <source>
        <tissue evidence="1">Leaf</tissue>
    </source>
</reference>
<evidence type="ECO:0000313" key="1">
    <source>
        <dbReference type="EMBL" id="MBW82127.1"/>
    </source>
</evidence>
<dbReference type="EMBL" id="GGEC01001644">
    <property type="protein sequence ID" value="MBW82127.1"/>
    <property type="molecule type" value="Transcribed_RNA"/>
</dbReference>
<accession>A0A2P2ILL3</accession>
<name>A0A2P2ILL3_RHIMU</name>
<dbReference type="AlphaFoldDB" id="A0A2P2ILL3"/>
<protein>
    <submittedName>
        <fullName evidence="1">Uncharacterized protein MANES_03G076000</fullName>
    </submittedName>
</protein>